<dbReference type="AlphaFoldDB" id="A0A933L244"/>
<dbReference type="SUPFAM" id="SSF47323">
    <property type="entry name" value="Anticodon-binding domain of a subclass of class I aminoacyl-tRNA synthetases"/>
    <property type="match status" value="1"/>
</dbReference>
<dbReference type="InterPro" id="IPR023457">
    <property type="entry name" value="Met-tRNA_synth_2"/>
</dbReference>
<protein>
    <recommendedName>
        <fullName evidence="9">Methionine--tRNA ligase</fullName>
        <ecNumber evidence="9">6.1.1.10</ecNumber>
    </recommendedName>
    <alternativeName>
        <fullName evidence="9">Methionyl-tRNA synthetase</fullName>
        <shortName evidence="9">MetRS</shortName>
    </alternativeName>
</protein>
<dbReference type="GO" id="GO:0006431">
    <property type="term" value="P:methionyl-tRNA aminoacylation"/>
    <property type="evidence" value="ECO:0007669"/>
    <property type="project" value="UniProtKB-UniRule"/>
</dbReference>
<keyword evidence="5 9" id="KW-0547">Nucleotide-binding</keyword>
<evidence type="ECO:0000313" key="14">
    <source>
        <dbReference type="Proteomes" id="UP000782610"/>
    </source>
</evidence>
<dbReference type="PANTHER" id="PTHR43326:SF1">
    <property type="entry name" value="METHIONINE--TRNA LIGASE, MITOCHONDRIAL"/>
    <property type="match status" value="1"/>
</dbReference>
<dbReference type="Gene3D" id="2.170.220.10">
    <property type="match status" value="1"/>
</dbReference>
<evidence type="ECO:0000256" key="4">
    <source>
        <dbReference type="ARBA" id="ARBA00022598"/>
    </source>
</evidence>
<dbReference type="EC" id="6.1.1.10" evidence="9"/>
<comment type="function">
    <text evidence="1 9">Is required not only for elongation of protein synthesis but also for the initiation of all mRNA translation through initiator tRNA(fMet) aminoacylation.</text>
</comment>
<dbReference type="InterPro" id="IPR033911">
    <property type="entry name" value="MetRS_core"/>
</dbReference>
<evidence type="ECO:0000256" key="2">
    <source>
        <dbReference type="ARBA" id="ARBA00004496"/>
    </source>
</evidence>
<evidence type="ECO:0000256" key="9">
    <source>
        <dbReference type="HAMAP-Rule" id="MF_01228"/>
    </source>
</evidence>
<dbReference type="Proteomes" id="UP000782610">
    <property type="component" value="Unassembled WGS sequence"/>
</dbReference>
<evidence type="ECO:0000313" key="13">
    <source>
        <dbReference type="EMBL" id="MBI4921645.1"/>
    </source>
</evidence>
<dbReference type="InterPro" id="IPR015413">
    <property type="entry name" value="Methionyl/Leucyl_tRNA_Synth"/>
</dbReference>
<comment type="caution">
    <text evidence="9">Lacks conserved residue(s) required for the propagation of feature annotation.</text>
</comment>
<organism evidence="13 14">
    <name type="scientific">Devosia nanyangense</name>
    <dbReference type="NCBI Taxonomy" id="1228055"/>
    <lineage>
        <taxon>Bacteria</taxon>
        <taxon>Pseudomonadati</taxon>
        <taxon>Pseudomonadota</taxon>
        <taxon>Alphaproteobacteria</taxon>
        <taxon>Hyphomicrobiales</taxon>
        <taxon>Devosiaceae</taxon>
        <taxon>Devosia</taxon>
    </lineage>
</organism>
<evidence type="ECO:0000259" key="12">
    <source>
        <dbReference type="Pfam" id="PF19303"/>
    </source>
</evidence>
<keyword evidence="4 9" id="KW-0436">Ligase</keyword>
<name>A0A933L244_9HYPH</name>
<dbReference type="SUPFAM" id="SSF52374">
    <property type="entry name" value="Nucleotidylyl transferase"/>
    <property type="match status" value="1"/>
</dbReference>
<evidence type="ECO:0000256" key="10">
    <source>
        <dbReference type="SAM" id="MobiDB-lite"/>
    </source>
</evidence>
<evidence type="ECO:0000256" key="8">
    <source>
        <dbReference type="ARBA" id="ARBA00023146"/>
    </source>
</evidence>
<dbReference type="Pfam" id="PF19303">
    <property type="entry name" value="Anticodon_3"/>
    <property type="match status" value="1"/>
</dbReference>
<comment type="similarity">
    <text evidence="9">Belongs to the class-I aminoacyl-tRNA synthetase family. MetG type 2B subfamily.</text>
</comment>
<keyword evidence="3 9" id="KW-0963">Cytoplasm</keyword>
<feature type="domain" description="Methionyl-tRNA synthetase anticodon-binding" evidence="12">
    <location>
        <begin position="383"/>
        <end position="511"/>
    </location>
</feature>
<reference evidence="13" key="1">
    <citation type="submission" date="2020-07" db="EMBL/GenBank/DDBJ databases">
        <title>Huge and variable diversity of episymbiotic CPR bacteria and DPANN archaea in groundwater ecosystems.</title>
        <authorList>
            <person name="He C.Y."/>
            <person name="Keren R."/>
            <person name="Whittaker M."/>
            <person name="Farag I.F."/>
            <person name="Doudna J."/>
            <person name="Cate J.H.D."/>
            <person name="Banfield J.F."/>
        </authorList>
    </citation>
    <scope>NUCLEOTIDE SEQUENCE</scope>
    <source>
        <strain evidence="13">NC_groundwater_1586_Pr3_B-0.1um_66_15</strain>
    </source>
</reference>
<keyword evidence="7 9" id="KW-0648">Protein biosynthesis</keyword>
<dbReference type="GO" id="GO:0005737">
    <property type="term" value="C:cytoplasm"/>
    <property type="evidence" value="ECO:0007669"/>
    <property type="project" value="UniProtKB-SubCell"/>
</dbReference>
<evidence type="ECO:0000259" key="11">
    <source>
        <dbReference type="Pfam" id="PF09334"/>
    </source>
</evidence>
<evidence type="ECO:0000256" key="3">
    <source>
        <dbReference type="ARBA" id="ARBA00022490"/>
    </source>
</evidence>
<feature type="region of interest" description="Disordered" evidence="10">
    <location>
        <begin position="490"/>
        <end position="516"/>
    </location>
</feature>
<dbReference type="InterPro" id="IPR041872">
    <property type="entry name" value="Anticodon_Met"/>
</dbReference>
<proteinExistence type="inferred from homology"/>
<dbReference type="InterPro" id="IPR014758">
    <property type="entry name" value="Met-tRNA_synth"/>
</dbReference>
<dbReference type="HAMAP" id="MF_01228">
    <property type="entry name" value="Met_tRNA_synth_type2"/>
    <property type="match status" value="1"/>
</dbReference>
<dbReference type="InterPro" id="IPR009080">
    <property type="entry name" value="tRNAsynth_Ia_anticodon-bd"/>
</dbReference>
<keyword evidence="8 9" id="KW-0030">Aminoacyl-tRNA synthetase</keyword>
<comment type="caution">
    <text evidence="13">The sequence shown here is derived from an EMBL/GenBank/DDBJ whole genome shotgun (WGS) entry which is preliminary data.</text>
</comment>
<comment type="subunit">
    <text evidence="9">Monomer.</text>
</comment>
<dbReference type="Gene3D" id="3.40.50.620">
    <property type="entry name" value="HUPs"/>
    <property type="match status" value="1"/>
</dbReference>
<dbReference type="PROSITE" id="PS00178">
    <property type="entry name" value="AA_TRNA_LIGASE_I"/>
    <property type="match status" value="1"/>
</dbReference>
<evidence type="ECO:0000256" key="6">
    <source>
        <dbReference type="ARBA" id="ARBA00022840"/>
    </source>
</evidence>
<dbReference type="Gene3D" id="1.10.730.10">
    <property type="entry name" value="Isoleucyl-tRNA Synthetase, Domain 1"/>
    <property type="match status" value="1"/>
</dbReference>
<gene>
    <name evidence="9" type="primary">metG</name>
    <name evidence="13" type="ORF">HY834_07830</name>
</gene>
<dbReference type="PANTHER" id="PTHR43326">
    <property type="entry name" value="METHIONYL-TRNA SYNTHETASE"/>
    <property type="match status" value="1"/>
</dbReference>
<evidence type="ECO:0000256" key="1">
    <source>
        <dbReference type="ARBA" id="ARBA00003314"/>
    </source>
</evidence>
<dbReference type="EMBL" id="JACRAF010000022">
    <property type="protein sequence ID" value="MBI4921645.1"/>
    <property type="molecule type" value="Genomic_DNA"/>
</dbReference>
<accession>A0A933L244</accession>
<dbReference type="CDD" id="cd00814">
    <property type="entry name" value="MetRS_core"/>
    <property type="match status" value="1"/>
</dbReference>
<comment type="catalytic activity">
    <reaction evidence="9">
        <text>tRNA(Met) + L-methionine + ATP = L-methionyl-tRNA(Met) + AMP + diphosphate</text>
        <dbReference type="Rhea" id="RHEA:13481"/>
        <dbReference type="Rhea" id="RHEA-COMP:9667"/>
        <dbReference type="Rhea" id="RHEA-COMP:9698"/>
        <dbReference type="ChEBI" id="CHEBI:30616"/>
        <dbReference type="ChEBI" id="CHEBI:33019"/>
        <dbReference type="ChEBI" id="CHEBI:57844"/>
        <dbReference type="ChEBI" id="CHEBI:78442"/>
        <dbReference type="ChEBI" id="CHEBI:78530"/>
        <dbReference type="ChEBI" id="CHEBI:456215"/>
        <dbReference type="EC" id="6.1.1.10"/>
    </reaction>
</comment>
<comment type="subcellular location">
    <subcellularLocation>
        <location evidence="2 9">Cytoplasm</location>
    </subcellularLocation>
</comment>
<feature type="binding site" evidence="9">
    <location>
        <position position="300"/>
    </location>
    <ligand>
        <name>ATP</name>
        <dbReference type="ChEBI" id="CHEBI:30616"/>
    </ligand>
</feature>
<feature type="short sequence motif" description="'HIGH' region" evidence="9">
    <location>
        <begin position="13"/>
        <end position="23"/>
    </location>
</feature>
<dbReference type="PRINTS" id="PR01041">
    <property type="entry name" value="TRNASYNTHMET"/>
</dbReference>
<dbReference type="Pfam" id="PF09334">
    <property type="entry name" value="tRNA-synt_1g"/>
    <property type="match status" value="1"/>
</dbReference>
<dbReference type="InterPro" id="IPR001412">
    <property type="entry name" value="aa-tRNA-synth_I_CS"/>
</dbReference>
<dbReference type="InterPro" id="IPR014729">
    <property type="entry name" value="Rossmann-like_a/b/a_fold"/>
</dbReference>
<evidence type="ECO:0000256" key="5">
    <source>
        <dbReference type="ARBA" id="ARBA00022741"/>
    </source>
</evidence>
<evidence type="ECO:0000256" key="7">
    <source>
        <dbReference type="ARBA" id="ARBA00022917"/>
    </source>
</evidence>
<sequence>MTRNAYYVTTAIAYPNGDPHIGHAYEMVATDAIARWRRIEGREVYFLTGTDEHGLKMVQTAHTLGMTTRALADRNSARFKDLARVLDVSNDDFIRTTEPRHHAASQEIWRRMEAAGDIYQSTYQGWYSVRDEAYFDESELTTAPDGRKLAPSGAEATWVEEPSYFFRLSAFQDRLLRLYEDNADFIAPKERRNEIVSFVSRGLDDVSISRTTFDWGIPVPDVPGHVMYVWIDALTNYITGVGFPDDTGTQFQKFWPADLHVIGKDIIRFHTVYWPAFLMSAGLRLPGRIFAHGFLTSEGKKMSKSLGNVVDPFGLVDEFGADPVRFYCLREISWGQDGDWGREKFILRNNADLANNFGNLAQRSLTMIAKNFGGQMPPRQAGSGEDNKIVAETIAAISRMEEAMVTEQLHEATAELIAALSTANLYFAEQAPWGLKSDMARMGAVLATTADVLRRAAIAAQPFVPTAAAKVLDLLAVRQSERTLAHALDPDSGVKAATPLPPPEPVFRKFETTKAS</sequence>
<dbReference type="FunFam" id="2.170.220.10:FF:000002">
    <property type="entry name" value="Methionine--tRNA ligase"/>
    <property type="match status" value="1"/>
</dbReference>
<dbReference type="CDD" id="cd07957">
    <property type="entry name" value="Anticodon_Ia_Met"/>
    <property type="match status" value="1"/>
</dbReference>
<dbReference type="GO" id="GO:0005524">
    <property type="term" value="F:ATP binding"/>
    <property type="evidence" value="ECO:0007669"/>
    <property type="project" value="UniProtKB-UniRule"/>
</dbReference>
<feature type="compositionally biased region" description="Basic and acidic residues" evidence="10">
    <location>
        <begin position="506"/>
        <end position="516"/>
    </location>
</feature>
<dbReference type="NCBIfam" id="TIGR00398">
    <property type="entry name" value="metG"/>
    <property type="match status" value="1"/>
</dbReference>
<dbReference type="GO" id="GO:0004825">
    <property type="term" value="F:methionine-tRNA ligase activity"/>
    <property type="evidence" value="ECO:0007669"/>
    <property type="project" value="UniProtKB-UniRule"/>
</dbReference>
<feature type="short sequence motif" description="'KMSKS' region" evidence="9">
    <location>
        <begin position="301"/>
        <end position="305"/>
    </location>
</feature>
<keyword evidence="6 9" id="KW-0067">ATP-binding</keyword>
<dbReference type="NCBIfam" id="NF008900">
    <property type="entry name" value="PRK12267.1"/>
    <property type="match status" value="1"/>
</dbReference>
<feature type="domain" description="Methionyl/Leucyl tRNA synthetase" evidence="11">
    <location>
        <begin position="6"/>
        <end position="364"/>
    </location>
</feature>